<dbReference type="InterPro" id="IPR050639">
    <property type="entry name" value="SSR_resolvase"/>
</dbReference>
<dbReference type="EMBL" id="CP126447">
    <property type="protein sequence ID" value="WIG00313.1"/>
    <property type="molecule type" value="Genomic_DNA"/>
</dbReference>
<sequence>MNLKIGYARVSTIGQDLETQKDLLEDAGCEKIFVEKVSGTSRENRVKLREALDFLRPHQGDELVVTKIDRLARSVFDLHSIANDLENRGVNIIFLKEGLDFSTSNGKMMFTMLGAISEFEADLIRERTKEGRERAKKQGKHMGRPGRSEKDIRRALKLYDEKETNGMSIMDIVRTTGVPKATLYMKLRQRNK</sequence>
<dbReference type="SMART" id="SM00857">
    <property type="entry name" value="Resolvase"/>
    <property type="match status" value="1"/>
</dbReference>
<dbReference type="Pfam" id="PF00239">
    <property type="entry name" value="Resolvase"/>
    <property type="match status" value="1"/>
</dbReference>
<dbReference type="InterPro" id="IPR036162">
    <property type="entry name" value="Resolvase-like_N_sf"/>
</dbReference>
<feature type="active site" description="O-(5'-phospho-DNA)-serine intermediate" evidence="5">
    <location>
        <position position="11"/>
    </location>
</feature>
<evidence type="ECO:0000313" key="8">
    <source>
        <dbReference type="EMBL" id="WIG00313.1"/>
    </source>
</evidence>
<proteinExistence type="inferred from homology"/>
<dbReference type="PROSITE" id="PS51736">
    <property type="entry name" value="RECOMBINASES_3"/>
    <property type="match status" value="1"/>
</dbReference>
<feature type="compositionally biased region" description="Basic residues" evidence="6">
    <location>
        <begin position="134"/>
        <end position="144"/>
    </location>
</feature>
<evidence type="ECO:0000256" key="3">
    <source>
        <dbReference type="ARBA" id="ARBA00023125"/>
    </source>
</evidence>
<evidence type="ECO:0000256" key="4">
    <source>
        <dbReference type="ARBA" id="ARBA00023172"/>
    </source>
</evidence>
<evidence type="ECO:0000256" key="6">
    <source>
        <dbReference type="SAM" id="MobiDB-lite"/>
    </source>
</evidence>
<evidence type="ECO:0000256" key="5">
    <source>
        <dbReference type="PROSITE-ProRule" id="PRU10137"/>
    </source>
</evidence>
<name>A0ABY8V3C7_9BACI</name>
<organism evidence="8 9">
    <name type="scientific">Pontibacillus chungwhensis</name>
    <dbReference type="NCBI Taxonomy" id="265426"/>
    <lineage>
        <taxon>Bacteria</taxon>
        <taxon>Bacillati</taxon>
        <taxon>Bacillota</taxon>
        <taxon>Bacilli</taxon>
        <taxon>Bacillales</taxon>
        <taxon>Bacillaceae</taxon>
        <taxon>Pontibacillus</taxon>
    </lineage>
</organism>
<evidence type="ECO:0000259" key="7">
    <source>
        <dbReference type="PROSITE" id="PS51736"/>
    </source>
</evidence>
<evidence type="ECO:0000256" key="1">
    <source>
        <dbReference type="ARBA" id="ARBA00009913"/>
    </source>
</evidence>
<protein>
    <submittedName>
        <fullName evidence="8">Recombinase family protein</fullName>
    </submittedName>
</protein>
<dbReference type="PROSITE" id="PS00397">
    <property type="entry name" value="RECOMBINASES_1"/>
    <property type="match status" value="1"/>
</dbReference>
<dbReference type="Gene3D" id="1.10.10.60">
    <property type="entry name" value="Homeodomain-like"/>
    <property type="match status" value="1"/>
</dbReference>
<dbReference type="Gene3D" id="3.40.50.1390">
    <property type="entry name" value="Resolvase, N-terminal catalytic domain"/>
    <property type="match status" value="1"/>
</dbReference>
<gene>
    <name evidence="8" type="ORF">QNI29_20920</name>
</gene>
<dbReference type="PANTHER" id="PTHR30461">
    <property type="entry name" value="DNA-INVERTASE FROM LAMBDOID PROPHAGE"/>
    <property type="match status" value="1"/>
</dbReference>
<feature type="domain" description="Resolvase/invertase-type recombinase catalytic" evidence="7">
    <location>
        <begin position="3"/>
        <end position="139"/>
    </location>
</feature>
<keyword evidence="2" id="KW-0229">DNA integration</keyword>
<accession>A0ABY8V3C7</accession>
<keyword evidence="3" id="KW-0238">DNA-binding</keyword>
<evidence type="ECO:0000313" key="9">
    <source>
        <dbReference type="Proteomes" id="UP001236652"/>
    </source>
</evidence>
<comment type="similarity">
    <text evidence="1">Belongs to the site-specific recombinase resolvase family.</text>
</comment>
<dbReference type="CDD" id="cd03768">
    <property type="entry name" value="SR_ResInv"/>
    <property type="match status" value="1"/>
</dbReference>
<dbReference type="Proteomes" id="UP001236652">
    <property type="component" value="Plasmid unnamed"/>
</dbReference>
<keyword evidence="9" id="KW-1185">Reference proteome</keyword>
<keyword evidence="8" id="KW-0614">Plasmid</keyword>
<dbReference type="InterPro" id="IPR006119">
    <property type="entry name" value="Resolv_N"/>
</dbReference>
<feature type="region of interest" description="Disordered" evidence="6">
    <location>
        <begin position="129"/>
        <end position="151"/>
    </location>
</feature>
<keyword evidence="4" id="KW-0233">DNA recombination</keyword>
<reference evidence="8 9" key="1">
    <citation type="submission" date="2023-05" db="EMBL/GenBank/DDBJ databases">
        <title>Comparative genomics reveals the evidence of polycyclic aromatic hydrocarbons degradation in moderately halophilic genus Pontibacillus.</title>
        <authorList>
            <person name="Yang H."/>
            <person name="Qian Z."/>
        </authorList>
    </citation>
    <scope>NUCLEOTIDE SEQUENCE [LARGE SCALE GENOMIC DNA]</scope>
    <source>
        <strain evidence="9">HN14</strain>
        <plasmid evidence="8 9">unnamed</plasmid>
    </source>
</reference>
<geneLocation type="plasmid" evidence="8 9">
    <name>unnamed</name>
</geneLocation>
<dbReference type="PROSITE" id="PS00398">
    <property type="entry name" value="RECOMBINASES_2"/>
    <property type="match status" value="1"/>
</dbReference>
<evidence type="ECO:0000256" key="2">
    <source>
        <dbReference type="ARBA" id="ARBA00022908"/>
    </source>
</evidence>
<dbReference type="PANTHER" id="PTHR30461:SF26">
    <property type="entry name" value="RESOLVASE HOMOLOG YNEB"/>
    <property type="match status" value="1"/>
</dbReference>
<dbReference type="InterPro" id="IPR006118">
    <property type="entry name" value="Recombinase_CS"/>
</dbReference>
<dbReference type="SUPFAM" id="SSF53041">
    <property type="entry name" value="Resolvase-like"/>
    <property type="match status" value="1"/>
</dbReference>